<dbReference type="Pfam" id="PF05721">
    <property type="entry name" value="PhyH"/>
    <property type="match status" value="1"/>
</dbReference>
<dbReference type="InterPro" id="IPR008775">
    <property type="entry name" value="Phytyl_CoA_dOase-like"/>
</dbReference>
<gene>
    <name evidence="2" type="ORF">TSOC_009776</name>
</gene>
<feature type="region of interest" description="Disordered" evidence="1">
    <location>
        <begin position="95"/>
        <end position="152"/>
    </location>
</feature>
<accession>A0A2J7ZUY3</accession>
<feature type="compositionally biased region" description="Gly residues" evidence="1">
    <location>
        <begin position="104"/>
        <end position="126"/>
    </location>
</feature>
<feature type="compositionally biased region" description="Pro residues" evidence="1">
    <location>
        <begin position="220"/>
        <end position="229"/>
    </location>
</feature>
<dbReference type="Proteomes" id="UP000236333">
    <property type="component" value="Unassembled WGS sequence"/>
</dbReference>
<evidence type="ECO:0000256" key="1">
    <source>
        <dbReference type="SAM" id="MobiDB-lite"/>
    </source>
</evidence>
<feature type="compositionally biased region" description="Low complexity" evidence="1">
    <location>
        <begin position="208"/>
        <end position="219"/>
    </location>
</feature>
<dbReference type="OrthoDB" id="549969at2759"/>
<dbReference type="SUPFAM" id="SSF51197">
    <property type="entry name" value="Clavaminate synthase-like"/>
    <property type="match status" value="1"/>
</dbReference>
<dbReference type="Gene3D" id="2.60.120.620">
    <property type="entry name" value="q2cbj1_9rhob like domain"/>
    <property type="match status" value="1"/>
</dbReference>
<name>A0A2J7ZUY3_9CHLO</name>
<protein>
    <submittedName>
        <fullName evidence="2">Uncharacterized protein</fullName>
    </submittedName>
</protein>
<proteinExistence type="predicted"/>
<reference evidence="2 3" key="1">
    <citation type="journal article" date="2017" name="Mol. Biol. Evol.">
        <title>The 4-celled Tetrabaena socialis nuclear genome reveals the essential components for genetic control of cell number at the origin of multicellularity in the volvocine lineage.</title>
        <authorList>
            <person name="Featherston J."/>
            <person name="Arakaki Y."/>
            <person name="Hanschen E.R."/>
            <person name="Ferris P.J."/>
            <person name="Michod R.E."/>
            <person name="Olson B.J.S.C."/>
            <person name="Nozaki H."/>
            <person name="Durand P.M."/>
        </authorList>
    </citation>
    <scope>NUCLEOTIDE SEQUENCE [LARGE SCALE GENOMIC DNA]</scope>
    <source>
        <strain evidence="2 3">NIES-571</strain>
    </source>
</reference>
<evidence type="ECO:0000313" key="3">
    <source>
        <dbReference type="Proteomes" id="UP000236333"/>
    </source>
</evidence>
<evidence type="ECO:0000313" key="2">
    <source>
        <dbReference type="EMBL" id="PNH04087.1"/>
    </source>
</evidence>
<dbReference type="AlphaFoldDB" id="A0A2J7ZUY3"/>
<keyword evidence="3" id="KW-1185">Reference proteome</keyword>
<feature type="compositionally biased region" description="Acidic residues" evidence="1">
    <location>
        <begin position="192"/>
        <end position="201"/>
    </location>
</feature>
<feature type="region of interest" description="Disordered" evidence="1">
    <location>
        <begin position="10"/>
        <end position="38"/>
    </location>
</feature>
<comment type="caution">
    <text evidence="2">The sequence shown here is derived from an EMBL/GenBank/DDBJ whole genome shotgun (WGS) entry which is preliminary data.</text>
</comment>
<dbReference type="EMBL" id="PGGS01000425">
    <property type="protein sequence ID" value="PNH04087.1"/>
    <property type="molecule type" value="Genomic_DNA"/>
</dbReference>
<feature type="region of interest" description="Disordered" evidence="1">
    <location>
        <begin position="192"/>
        <end position="229"/>
    </location>
</feature>
<organism evidence="2 3">
    <name type="scientific">Tetrabaena socialis</name>
    <dbReference type="NCBI Taxonomy" id="47790"/>
    <lineage>
        <taxon>Eukaryota</taxon>
        <taxon>Viridiplantae</taxon>
        <taxon>Chlorophyta</taxon>
        <taxon>core chlorophytes</taxon>
        <taxon>Chlorophyceae</taxon>
        <taxon>CS clade</taxon>
        <taxon>Chlamydomonadales</taxon>
        <taxon>Tetrabaenaceae</taxon>
        <taxon>Tetrabaena</taxon>
    </lineage>
</organism>
<sequence length="312" mass="31554">MKGLLTLSAPSLIHPTHLPPPCPDTGGRGWPPHRDRPTMPLLPPDRLPPYLTLWVALTPATPDNGCIHVLPADLDPLYDSPLAATAVQHDVPAVQERGDSVAPSGGGRSVGDGVEEGGGGPEGGQSGWRRGAGSDEHEDEDGRDGCDPTVAGNDLTVTDLQAVRALPAAAGEALVWSGRLLHWGGAADAGGCDDDGGEGDGDGSWRDAAATAAAAVSSSAPPPPPPPPPAIVPAARVSLSFAASAPCFEDPALRGVDLDGAAALPTLAQRLGLVGVQLAVHEHGEPLGPGLRELVERLEEGFGARVPASSPA</sequence>